<organism evidence="2 3">
    <name type="scientific">Plasticicumulans acidivorans</name>
    <dbReference type="NCBI Taxonomy" id="886464"/>
    <lineage>
        <taxon>Bacteria</taxon>
        <taxon>Pseudomonadati</taxon>
        <taxon>Pseudomonadota</taxon>
        <taxon>Gammaproteobacteria</taxon>
        <taxon>Candidatus Competibacteraceae</taxon>
        <taxon>Plasticicumulans</taxon>
    </lineage>
</organism>
<keyword evidence="3" id="KW-1185">Reference proteome</keyword>
<accession>A0A317MWN9</accession>
<dbReference type="AlphaFoldDB" id="A0A317MWN9"/>
<dbReference type="EMBL" id="QGTJ01000004">
    <property type="protein sequence ID" value="PWV62380.1"/>
    <property type="molecule type" value="Genomic_DNA"/>
</dbReference>
<evidence type="ECO:0000313" key="3">
    <source>
        <dbReference type="Proteomes" id="UP000246569"/>
    </source>
</evidence>
<dbReference type="RefSeq" id="WP_146213270.1">
    <property type="nucleotide sequence ID" value="NZ_QGTJ01000004.1"/>
</dbReference>
<keyword evidence="1" id="KW-0732">Signal</keyword>
<dbReference type="PROSITE" id="PS51257">
    <property type="entry name" value="PROKAR_LIPOPROTEIN"/>
    <property type="match status" value="1"/>
</dbReference>
<evidence type="ECO:0000313" key="2">
    <source>
        <dbReference type="EMBL" id="PWV62380.1"/>
    </source>
</evidence>
<evidence type="ECO:0000256" key="1">
    <source>
        <dbReference type="SAM" id="SignalP"/>
    </source>
</evidence>
<gene>
    <name evidence="2" type="ORF">C7443_104175</name>
</gene>
<feature type="signal peptide" evidence="1">
    <location>
        <begin position="1"/>
        <end position="23"/>
    </location>
</feature>
<protein>
    <submittedName>
        <fullName evidence="2">Uncharacterized protein</fullName>
    </submittedName>
</protein>
<dbReference type="Proteomes" id="UP000246569">
    <property type="component" value="Unassembled WGS sequence"/>
</dbReference>
<sequence>MRATHASVMVGLLAGCLSLPASAGWRAEVGRDPLSGAQRCLLRGDAVLMPDGYTDVHIEPVISGNALVLVTDSEIDASFGDLALTVDRRPPQPPPLAPSRIEGHSKVVFEPIGPLLDDFRAGAQLSVALRFWPGWPATGIVQAVFSLRGFTRAAEDFERCNSQPVPAAGSR</sequence>
<proteinExistence type="predicted"/>
<comment type="caution">
    <text evidence="2">The sequence shown here is derived from an EMBL/GenBank/DDBJ whole genome shotgun (WGS) entry which is preliminary data.</text>
</comment>
<feature type="chain" id="PRO_5016307062" evidence="1">
    <location>
        <begin position="24"/>
        <end position="171"/>
    </location>
</feature>
<reference evidence="2 3" key="1">
    <citation type="submission" date="2018-05" db="EMBL/GenBank/DDBJ databases">
        <title>Genomic Encyclopedia of Type Strains, Phase IV (KMG-IV): sequencing the most valuable type-strain genomes for metagenomic binning, comparative biology and taxonomic classification.</title>
        <authorList>
            <person name="Goeker M."/>
        </authorList>
    </citation>
    <scope>NUCLEOTIDE SEQUENCE [LARGE SCALE GENOMIC DNA]</scope>
    <source>
        <strain evidence="2 3">DSM 23606</strain>
    </source>
</reference>
<name>A0A317MWN9_9GAMM</name>
<dbReference type="OrthoDB" id="7063578at2"/>